<name>D4YLT8_9MICO</name>
<dbReference type="RefSeq" id="WP_005883187.1">
    <property type="nucleotide sequence ID" value="NZ_ADNU01000023.1"/>
</dbReference>
<gene>
    <name evidence="1" type="ORF">HMPREF0183_0898</name>
</gene>
<sequence length="44" mass="4894">MMEQILNFQTMSTDGEREDFARVSTLSFNGPCPGLPSAFTYSNC</sequence>
<evidence type="ECO:0000313" key="1">
    <source>
        <dbReference type="EMBL" id="EFG47821.1"/>
    </source>
</evidence>
<keyword evidence="2" id="KW-1185">Reference proteome</keyword>
<reference evidence="1 2" key="1">
    <citation type="submission" date="2010-04" db="EMBL/GenBank/DDBJ databases">
        <authorList>
            <person name="Qin X."/>
            <person name="Bachman B."/>
            <person name="Battles P."/>
            <person name="Bell A."/>
            <person name="Bess C."/>
            <person name="Bickham C."/>
            <person name="Chaboub L."/>
            <person name="Chen D."/>
            <person name="Coyle M."/>
            <person name="Deiros D.R."/>
            <person name="Dinh H."/>
            <person name="Forbes L."/>
            <person name="Fowler G."/>
            <person name="Francisco L."/>
            <person name="Fu Q."/>
            <person name="Gubbala S."/>
            <person name="Hale W."/>
            <person name="Han Y."/>
            <person name="Hemphill L."/>
            <person name="Highlander S.K."/>
            <person name="Hirani K."/>
            <person name="Hogues M."/>
            <person name="Jackson L."/>
            <person name="Jakkamsetti A."/>
            <person name="Javaid M."/>
            <person name="Jiang H."/>
            <person name="Korchina V."/>
            <person name="Kovar C."/>
            <person name="Lara F."/>
            <person name="Lee S."/>
            <person name="Mata R."/>
            <person name="Mathew T."/>
            <person name="Moen C."/>
            <person name="Morales K."/>
            <person name="Munidasa M."/>
            <person name="Nazareth L."/>
            <person name="Ngo R."/>
            <person name="Nguyen L."/>
            <person name="Okwuonu G."/>
            <person name="Ongeri F."/>
            <person name="Patil S."/>
            <person name="Petrosino J."/>
            <person name="Pham C."/>
            <person name="Pham P."/>
            <person name="Pu L.-L."/>
            <person name="Puazo M."/>
            <person name="Raj R."/>
            <person name="Reid J."/>
            <person name="Rouhana J."/>
            <person name="Saada N."/>
            <person name="Shang Y."/>
            <person name="Simmons D."/>
            <person name="Thornton R."/>
            <person name="Warren J."/>
            <person name="Weissenberger G."/>
            <person name="Zhang J."/>
            <person name="Zhang L."/>
            <person name="Zhou C."/>
            <person name="Zhu D."/>
            <person name="Muzny D."/>
            <person name="Worley K."/>
            <person name="Gibbs R."/>
        </authorList>
    </citation>
    <scope>NUCLEOTIDE SEQUENCE [LARGE SCALE GENOMIC DNA]</scope>
    <source>
        <strain evidence="1 2">ATCC 49030</strain>
    </source>
</reference>
<proteinExistence type="predicted"/>
<comment type="caution">
    <text evidence="1">The sequence shown here is derived from an EMBL/GenBank/DDBJ whole genome shotgun (WGS) entry which is preliminary data.</text>
</comment>
<dbReference type="AlphaFoldDB" id="D4YLT8"/>
<accession>D4YLT8</accession>
<protein>
    <submittedName>
        <fullName evidence="1">Uncharacterized protein</fullName>
    </submittedName>
</protein>
<dbReference type="Proteomes" id="UP000005714">
    <property type="component" value="Unassembled WGS sequence"/>
</dbReference>
<dbReference type="STRING" id="585530.HMPREF0183_0898"/>
<evidence type="ECO:0000313" key="2">
    <source>
        <dbReference type="Proteomes" id="UP000005714"/>
    </source>
</evidence>
<organism evidence="1 2">
    <name type="scientific">Brevibacterium mcbrellneri ATCC 49030</name>
    <dbReference type="NCBI Taxonomy" id="585530"/>
    <lineage>
        <taxon>Bacteria</taxon>
        <taxon>Bacillati</taxon>
        <taxon>Actinomycetota</taxon>
        <taxon>Actinomycetes</taxon>
        <taxon>Micrococcales</taxon>
        <taxon>Brevibacteriaceae</taxon>
        <taxon>Brevibacterium</taxon>
    </lineage>
</organism>
<dbReference type="EMBL" id="ADNU01000023">
    <property type="protein sequence ID" value="EFG47821.1"/>
    <property type="molecule type" value="Genomic_DNA"/>
</dbReference>